<keyword evidence="4" id="KW-1185">Reference proteome</keyword>
<dbReference type="InterPro" id="IPR050167">
    <property type="entry name" value="Ser_Thr_protein_kinase"/>
</dbReference>
<feature type="domain" description="Protein kinase" evidence="2">
    <location>
        <begin position="70"/>
        <end position="447"/>
    </location>
</feature>
<keyword evidence="1" id="KW-0472">Membrane</keyword>
<dbReference type="SUPFAM" id="SSF56112">
    <property type="entry name" value="Protein kinase-like (PK-like)"/>
    <property type="match status" value="2"/>
</dbReference>
<sequence length="612" mass="71886">MFEPNDYHICKNCGKVTYIDIRKLCQQCYTSGNKNIDNFIKHTQLSIKFNLNKIRPELQSYLEWVRFNNFLDIEPIAEGGFSRIYKATWRKNSNGQKRRIVLKVLNDSKNADTKFLNELKLTYRLKSKFVIKCYGATQDPKTKDYAFILDYAPNGDLHHFLRKNFKKVTWKKKLNLFRDIIIGIKLLHDKKIVHCDLHSGNILIITNDFEAVISDLGFSQRVTVNSENSKKSQMYGLKLTYRLKSKFVIKCYGATQDPKTKDYAFILDYAPNGDLHHFLRKNFKKVTWKKKLNLFRDIIIGIKLLHDKKIVHCDLHSGNILIITNDFEAVISDLGFSQRVTVNSENSKKSQMYGVIPYMAPELFKGQPYSYASDIYSLGMIMWQLTSGHRPFHDRGHGPILILDILDGKRPEITKDTPECWENLMKKCWHPNPSQRPTMDEIYQLFLDFKYYCDHSKGDIKKKYPDKCDILLEFKKAEEERREMIKSKKSFVNNPFHEHPNSRYFSIPLDSMLESIIDSDQFLIDKFDINNSDSDRINNIENSEQELSDQFDQFSNDNFDIMDSNSDQINNIENSVLEENSKNSIFTVFSFFCLLLFHILLHVLLSKLYHLW</sequence>
<evidence type="ECO:0000313" key="3">
    <source>
        <dbReference type="EMBL" id="RHZ88780.1"/>
    </source>
</evidence>
<dbReference type="PANTHER" id="PTHR23257">
    <property type="entry name" value="SERINE-THREONINE PROTEIN KINASE"/>
    <property type="match status" value="1"/>
</dbReference>
<proteinExistence type="predicted"/>
<dbReference type="Proteomes" id="UP000266861">
    <property type="component" value="Unassembled WGS sequence"/>
</dbReference>
<dbReference type="STRING" id="1348612.A0A397JWF5"/>
<keyword evidence="1" id="KW-0812">Transmembrane</keyword>
<comment type="caution">
    <text evidence="3">The sequence shown here is derived from an EMBL/GenBank/DDBJ whole genome shotgun (WGS) entry which is preliminary data.</text>
</comment>
<dbReference type="EMBL" id="PQFF01000019">
    <property type="protein sequence ID" value="RHZ88780.1"/>
    <property type="molecule type" value="Genomic_DNA"/>
</dbReference>
<dbReference type="GO" id="GO:0005737">
    <property type="term" value="C:cytoplasm"/>
    <property type="evidence" value="ECO:0007669"/>
    <property type="project" value="TreeGrafter"/>
</dbReference>
<gene>
    <name evidence="3" type="ORF">Glove_21g200</name>
</gene>
<dbReference type="InterPro" id="IPR011009">
    <property type="entry name" value="Kinase-like_dom_sf"/>
</dbReference>
<dbReference type="PRINTS" id="PR00109">
    <property type="entry name" value="TYRKINASE"/>
</dbReference>
<feature type="transmembrane region" description="Helical" evidence="1">
    <location>
        <begin position="585"/>
        <end position="605"/>
    </location>
</feature>
<dbReference type="PROSITE" id="PS50011">
    <property type="entry name" value="PROTEIN_KINASE_DOM"/>
    <property type="match status" value="1"/>
</dbReference>
<reference evidence="3 4" key="1">
    <citation type="submission" date="2018-08" db="EMBL/GenBank/DDBJ databases">
        <title>Genome and evolution of the arbuscular mycorrhizal fungus Diversispora epigaea (formerly Glomus versiforme) and its bacterial endosymbionts.</title>
        <authorList>
            <person name="Sun X."/>
            <person name="Fei Z."/>
            <person name="Harrison M."/>
        </authorList>
    </citation>
    <scope>NUCLEOTIDE SEQUENCE [LARGE SCALE GENOMIC DNA]</scope>
    <source>
        <strain evidence="3 4">IT104</strain>
    </source>
</reference>
<dbReference type="AlphaFoldDB" id="A0A397JWF5"/>
<dbReference type="InterPro" id="IPR000719">
    <property type="entry name" value="Prot_kinase_dom"/>
</dbReference>
<organism evidence="3 4">
    <name type="scientific">Diversispora epigaea</name>
    <dbReference type="NCBI Taxonomy" id="1348612"/>
    <lineage>
        <taxon>Eukaryota</taxon>
        <taxon>Fungi</taxon>
        <taxon>Fungi incertae sedis</taxon>
        <taxon>Mucoromycota</taxon>
        <taxon>Glomeromycotina</taxon>
        <taxon>Glomeromycetes</taxon>
        <taxon>Diversisporales</taxon>
        <taxon>Diversisporaceae</taxon>
        <taxon>Diversispora</taxon>
    </lineage>
</organism>
<dbReference type="Pfam" id="PF00069">
    <property type="entry name" value="Pkinase"/>
    <property type="match status" value="1"/>
</dbReference>
<dbReference type="GO" id="GO:0004672">
    <property type="term" value="F:protein kinase activity"/>
    <property type="evidence" value="ECO:0007669"/>
    <property type="project" value="InterPro"/>
</dbReference>
<protein>
    <recommendedName>
        <fullName evidence="2">Protein kinase domain-containing protein</fullName>
    </recommendedName>
</protein>
<evidence type="ECO:0000256" key="1">
    <source>
        <dbReference type="SAM" id="Phobius"/>
    </source>
</evidence>
<name>A0A397JWF5_9GLOM</name>
<dbReference type="Pfam" id="PF07714">
    <property type="entry name" value="PK_Tyr_Ser-Thr"/>
    <property type="match status" value="1"/>
</dbReference>
<dbReference type="InterPro" id="IPR001245">
    <property type="entry name" value="Ser-Thr/Tyr_kinase_cat_dom"/>
</dbReference>
<dbReference type="Gene3D" id="1.10.510.10">
    <property type="entry name" value="Transferase(Phosphotransferase) domain 1"/>
    <property type="match status" value="2"/>
</dbReference>
<keyword evidence="1" id="KW-1133">Transmembrane helix</keyword>
<evidence type="ECO:0000313" key="4">
    <source>
        <dbReference type="Proteomes" id="UP000266861"/>
    </source>
</evidence>
<dbReference type="GO" id="GO:0007165">
    <property type="term" value="P:signal transduction"/>
    <property type="evidence" value="ECO:0007669"/>
    <property type="project" value="TreeGrafter"/>
</dbReference>
<evidence type="ECO:0000259" key="2">
    <source>
        <dbReference type="PROSITE" id="PS50011"/>
    </source>
</evidence>
<dbReference type="OrthoDB" id="266718at2759"/>
<accession>A0A397JWF5</accession>
<dbReference type="GO" id="GO:0005524">
    <property type="term" value="F:ATP binding"/>
    <property type="evidence" value="ECO:0007669"/>
    <property type="project" value="InterPro"/>
</dbReference>